<dbReference type="GO" id="GO:0006508">
    <property type="term" value="P:proteolysis"/>
    <property type="evidence" value="ECO:0007669"/>
    <property type="project" value="UniProtKB-KW"/>
</dbReference>
<evidence type="ECO:0000313" key="3">
    <source>
        <dbReference type="Proteomes" id="UP001209229"/>
    </source>
</evidence>
<evidence type="ECO:0000313" key="2">
    <source>
        <dbReference type="EMBL" id="MCW3786860.1"/>
    </source>
</evidence>
<proteinExistence type="predicted"/>
<dbReference type="AlphaFoldDB" id="A0AAE3M4V4"/>
<comment type="caution">
    <text evidence="2">The sequence shown here is derived from an EMBL/GenBank/DDBJ whole genome shotgun (WGS) entry which is preliminary data.</text>
</comment>
<dbReference type="RefSeq" id="WP_301190424.1">
    <property type="nucleotide sequence ID" value="NZ_JAPDPJ010000020.1"/>
</dbReference>
<dbReference type="GO" id="GO:0030163">
    <property type="term" value="P:protein catabolic process"/>
    <property type="evidence" value="ECO:0007669"/>
    <property type="project" value="InterPro"/>
</dbReference>
<dbReference type="Proteomes" id="UP001209229">
    <property type="component" value="Unassembled WGS sequence"/>
</dbReference>
<keyword evidence="2" id="KW-0645">Protease</keyword>
<dbReference type="GO" id="GO:0008233">
    <property type="term" value="F:peptidase activity"/>
    <property type="evidence" value="ECO:0007669"/>
    <property type="project" value="UniProtKB-KW"/>
</dbReference>
<accession>A0AAE3M4V4</accession>
<reference evidence="2" key="1">
    <citation type="submission" date="2022-10" db="EMBL/GenBank/DDBJ databases">
        <authorList>
            <person name="Yu W.X."/>
        </authorList>
    </citation>
    <scope>NUCLEOTIDE SEQUENCE</scope>
    <source>
        <strain evidence="2">AAT</strain>
    </source>
</reference>
<dbReference type="SUPFAM" id="SSF54736">
    <property type="entry name" value="ClpS-like"/>
    <property type="match status" value="1"/>
</dbReference>
<dbReference type="InterPro" id="IPR014719">
    <property type="entry name" value="Ribosomal_bL12_C/ClpS-like"/>
</dbReference>
<feature type="domain" description="Adaptor protein ClpS core" evidence="1">
    <location>
        <begin position="21"/>
        <end position="73"/>
    </location>
</feature>
<keyword evidence="3" id="KW-1185">Reference proteome</keyword>
<gene>
    <name evidence="2" type="ORF">OM075_10305</name>
</gene>
<name>A0AAE3M4V4_9BACT</name>
<protein>
    <submittedName>
        <fullName evidence="2">ATP-dependent Clp protease adaptor ClpS</fullName>
    </submittedName>
</protein>
<dbReference type="InterPro" id="IPR003769">
    <property type="entry name" value="ClpS_core"/>
</dbReference>
<organism evidence="2 3">
    <name type="scientific">Plebeiibacterium sediminum</name>
    <dbReference type="NCBI Taxonomy" id="2992112"/>
    <lineage>
        <taxon>Bacteria</taxon>
        <taxon>Pseudomonadati</taxon>
        <taxon>Bacteroidota</taxon>
        <taxon>Bacteroidia</taxon>
        <taxon>Marinilabiliales</taxon>
        <taxon>Marinilabiliaceae</taxon>
        <taxon>Plebeiibacterium</taxon>
    </lineage>
</organism>
<keyword evidence="2" id="KW-0378">Hydrolase</keyword>
<dbReference type="EMBL" id="JAPDPJ010000020">
    <property type="protein sequence ID" value="MCW3786860.1"/>
    <property type="molecule type" value="Genomic_DNA"/>
</dbReference>
<dbReference type="Pfam" id="PF02617">
    <property type="entry name" value="ClpS"/>
    <property type="match status" value="1"/>
</dbReference>
<dbReference type="Gene3D" id="3.30.1390.10">
    <property type="match status" value="1"/>
</dbReference>
<sequence>MADTLTKKKTKEELDKLYKSTLILWNDDFNTFDFVIECLMKYCKHTIEQAEQCSLIVHYKGKCDVKSGSEKELLPIKNILIDCGLSVTIE</sequence>
<evidence type="ECO:0000259" key="1">
    <source>
        <dbReference type="Pfam" id="PF02617"/>
    </source>
</evidence>